<dbReference type="VEuPathDB" id="TriTrypDB:BSAL_21305"/>
<dbReference type="Proteomes" id="UP000051952">
    <property type="component" value="Unassembled WGS sequence"/>
</dbReference>
<feature type="chain" id="PRO_5006623452" description="Acid phosphatase" evidence="2">
    <location>
        <begin position="20"/>
        <end position="247"/>
    </location>
</feature>
<evidence type="ECO:0000256" key="1">
    <source>
        <dbReference type="ARBA" id="ARBA00022729"/>
    </source>
</evidence>
<evidence type="ECO:0000313" key="4">
    <source>
        <dbReference type="Proteomes" id="UP000051952"/>
    </source>
</evidence>
<name>A0A0S4KKG3_BODSA</name>
<organism evidence="3 4">
    <name type="scientific">Bodo saltans</name>
    <name type="common">Flagellated protozoan</name>
    <dbReference type="NCBI Taxonomy" id="75058"/>
    <lineage>
        <taxon>Eukaryota</taxon>
        <taxon>Discoba</taxon>
        <taxon>Euglenozoa</taxon>
        <taxon>Kinetoplastea</taxon>
        <taxon>Metakinetoplastina</taxon>
        <taxon>Eubodonida</taxon>
        <taxon>Bodonidae</taxon>
        <taxon>Bodo</taxon>
    </lineage>
</organism>
<sequence length="247" mass="27025">MLLFVVTSVVCIMSAASLATSTVLTVKSVTDVEQFLLPKVSDVLGGTLLVLDIDNTIYQAQKEEGHANSFYEQVNDGIHPEDAYRAWEQAQEHCAVVPVEEIMAAWIHRQQTAAVAIIGLTSRDSALADATIRQLTSIGVDLSATAPVLPLGASGEDEEDAQYDALRRMYISGVLYASIYKDKGAVLAEFLHHQPMRYHNVVMVDDLKKNLRSVDDAMHRAQIPFVGAHYPLVATTQHTAAHPNSEL</sequence>
<accession>A0A0S4KKG3</accession>
<dbReference type="InterPro" id="IPR022565">
    <property type="entry name" value="DUF2608"/>
</dbReference>
<keyword evidence="1 2" id="KW-0732">Signal</keyword>
<dbReference type="Pfam" id="PF11019">
    <property type="entry name" value="DUF2608"/>
    <property type="match status" value="1"/>
</dbReference>
<evidence type="ECO:0000313" key="3">
    <source>
        <dbReference type="EMBL" id="CUI14944.1"/>
    </source>
</evidence>
<evidence type="ECO:0008006" key="5">
    <source>
        <dbReference type="Google" id="ProtNLM"/>
    </source>
</evidence>
<reference evidence="4" key="1">
    <citation type="submission" date="2015-09" db="EMBL/GenBank/DDBJ databases">
        <authorList>
            <consortium name="Pathogen Informatics"/>
        </authorList>
    </citation>
    <scope>NUCLEOTIDE SEQUENCE [LARGE SCALE GENOMIC DNA]</scope>
    <source>
        <strain evidence="4">Lake Konstanz</strain>
    </source>
</reference>
<feature type="signal peptide" evidence="2">
    <location>
        <begin position="1"/>
        <end position="19"/>
    </location>
</feature>
<gene>
    <name evidence="3" type="ORF">BSAL_21305</name>
</gene>
<keyword evidence="4" id="KW-1185">Reference proteome</keyword>
<dbReference type="EMBL" id="CYKH01001741">
    <property type="protein sequence ID" value="CUI14944.1"/>
    <property type="molecule type" value="Genomic_DNA"/>
</dbReference>
<proteinExistence type="predicted"/>
<protein>
    <recommendedName>
        <fullName evidence="5">Acid phosphatase</fullName>
    </recommendedName>
</protein>
<evidence type="ECO:0000256" key="2">
    <source>
        <dbReference type="SAM" id="SignalP"/>
    </source>
</evidence>
<dbReference type="InterPro" id="IPR023214">
    <property type="entry name" value="HAD_sf"/>
</dbReference>
<dbReference type="AlphaFoldDB" id="A0A0S4KKG3"/>
<dbReference type="Gene3D" id="3.40.50.1000">
    <property type="entry name" value="HAD superfamily/HAD-like"/>
    <property type="match status" value="1"/>
</dbReference>